<name>X1JRR8_9ZZZZ</name>
<evidence type="ECO:0000313" key="1">
    <source>
        <dbReference type="EMBL" id="GAH84130.1"/>
    </source>
</evidence>
<organism evidence="1">
    <name type="scientific">marine sediment metagenome</name>
    <dbReference type="NCBI Taxonomy" id="412755"/>
    <lineage>
        <taxon>unclassified sequences</taxon>
        <taxon>metagenomes</taxon>
        <taxon>ecological metagenomes</taxon>
    </lineage>
</organism>
<accession>X1JRR8</accession>
<proteinExistence type="predicted"/>
<dbReference type="AlphaFoldDB" id="X1JRR8"/>
<sequence length="48" mass="5126">MGDVVTITRANYRARQKVFTVQATSSQGGVAVLTIVGYGTMTYNGENV</sequence>
<dbReference type="EMBL" id="BARU01039710">
    <property type="protein sequence ID" value="GAH84130.1"/>
    <property type="molecule type" value="Genomic_DNA"/>
</dbReference>
<reference evidence="1" key="1">
    <citation type="journal article" date="2014" name="Front. Microbiol.">
        <title>High frequency of phylogenetically diverse reductive dehalogenase-homologous genes in deep subseafloor sedimentary metagenomes.</title>
        <authorList>
            <person name="Kawai M."/>
            <person name="Futagami T."/>
            <person name="Toyoda A."/>
            <person name="Takaki Y."/>
            <person name="Nishi S."/>
            <person name="Hori S."/>
            <person name="Arai W."/>
            <person name="Tsubouchi T."/>
            <person name="Morono Y."/>
            <person name="Uchiyama I."/>
            <person name="Ito T."/>
            <person name="Fujiyama A."/>
            <person name="Inagaki F."/>
            <person name="Takami H."/>
        </authorList>
    </citation>
    <scope>NUCLEOTIDE SEQUENCE</scope>
    <source>
        <strain evidence="1">Expedition CK06-06</strain>
    </source>
</reference>
<feature type="non-terminal residue" evidence="1">
    <location>
        <position position="48"/>
    </location>
</feature>
<protein>
    <submittedName>
        <fullName evidence="1">Uncharacterized protein</fullName>
    </submittedName>
</protein>
<gene>
    <name evidence="1" type="ORF">S03H2_61516</name>
</gene>
<comment type="caution">
    <text evidence="1">The sequence shown here is derived from an EMBL/GenBank/DDBJ whole genome shotgun (WGS) entry which is preliminary data.</text>
</comment>